<protein>
    <submittedName>
        <fullName evidence="1">Uncharacterized protein</fullName>
    </submittedName>
</protein>
<dbReference type="RefSeq" id="WP_003458139.1">
    <property type="nucleotide sequence ID" value="NZ_CATNWX010000009.1"/>
</dbReference>
<reference evidence="1 2" key="1">
    <citation type="submission" date="2020-02" db="EMBL/GenBank/DDBJ databases">
        <title>Genomic Insights into the Phylogeny and Genetic Plasticity of the Human and Animal Enteric Pathogen Clostridium perfringens.</title>
        <authorList>
            <person name="Feng Y."/>
            <person name="Hu Y."/>
        </authorList>
    </citation>
    <scope>NUCLEOTIDE SEQUENCE [LARGE SCALE GENOMIC DNA]</scope>
    <source>
        <strain evidence="1 2">CP-40</strain>
    </source>
</reference>
<proteinExistence type="predicted"/>
<gene>
    <name evidence="1" type="ORF">G6Z34_15240</name>
</gene>
<organism evidence="1 2">
    <name type="scientific">Clostridium perfringens</name>
    <dbReference type="NCBI Taxonomy" id="1502"/>
    <lineage>
        <taxon>Bacteria</taxon>
        <taxon>Bacillati</taxon>
        <taxon>Bacillota</taxon>
        <taxon>Clostridia</taxon>
        <taxon>Eubacteriales</taxon>
        <taxon>Clostridiaceae</taxon>
        <taxon>Clostridium</taxon>
    </lineage>
</organism>
<accession>A0AAP7BX13</accession>
<evidence type="ECO:0000313" key="2">
    <source>
        <dbReference type="Proteomes" id="UP000481454"/>
    </source>
</evidence>
<dbReference type="EMBL" id="JAALLZ010000010">
    <property type="protein sequence ID" value="NGU31432.1"/>
    <property type="molecule type" value="Genomic_DNA"/>
</dbReference>
<name>A0AAP7BX13_CLOPF</name>
<evidence type="ECO:0000313" key="1">
    <source>
        <dbReference type="EMBL" id="NGU31432.1"/>
    </source>
</evidence>
<dbReference type="AlphaFoldDB" id="A0AAP7BX13"/>
<sequence length="124" mass="14685">MGKYIYNGEELIKIDNFDYINFYLTNNDLIIEVANVGEMVEKSNVEKMFGLNVIDLDLKFSLDEYVNLDEYINLEASQTILEKVREKFINFIDSDKKVFNVWENIEYSVEEIKNPYNPIDYLSI</sequence>
<comment type="caution">
    <text evidence="1">The sequence shown here is derived from an EMBL/GenBank/DDBJ whole genome shotgun (WGS) entry which is preliminary data.</text>
</comment>
<dbReference type="Proteomes" id="UP000481454">
    <property type="component" value="Unassembled WGS sequence"/>
</dbReference>